<evidence type="ECO:0000313" key="3">
    <source>
        <dbReference type="Proteomes" id="UP001595444"/>
    </source>
</evidence>
<dbReference type="Proteomes" id="UP001595444">
    <property type="component" value="Unassembled WGS sequence"/>
</dbReference>
<sequence length="175" mass="18570">MKTQFVRVAALGAAFVVFGNQSVFAGDEGAECLQPLMNFTNGLPVNEGASALSNNQKIEETTTIFKAAMKGATEAQECYAGKIAATSDAAKIEKLQAGAEEASRIFRLAQAQFEKTLDDISSSALSDMAPAAGPETAMGSDDTMMVDSMEQVFDSYMVLERSQQISAQFASLKAK</sequence>
<feature type="signal peptide" evidence="1">
    <location>
        <begin position="1"/>
        <end position="25"/>
    </location>
</feature>
<protein>
    <recommendedName>
        <fullName evidence="4">DUF4142 domain-containing protein</fullName>
    </recommendedName>
</protein>
<organism evidence="2 3">
    <name type="scientific">Kordiimonas pumila</name>
    <dbReference type="NCBI Taxonomy" id="2161677"/>
    <lineage>
        <taxon>Bacteria</taxon>
        <taxon>Pseudomonadati</taxon>
        <taxon>Pseudomonadota</taxon>
        <taxon>Alphaproteobacteria</taxon>
        <taxon>Kordiimonadales</taxon>
        <taxon>Kordiimonadaceae</taxon>
        <taxon>Kordiimonas</taxon>
    </lineage>
</organism>
<dbReference type="RefSeq" id="WP_194213739.1">
    <property type="nucleotide sequence ID" value="NZ_CP061205.1"/>
</dbReference>
<evidence type="ECO:0008006" key="4">
    <source>
        <dbReference type="Google" id="ProtNLM"/>
    </source>
</evidence>
<accession>A0ABV7D7E5</accession>
<keyword evidence="1" id="KW-0732">Signal</keyword>
<feature type="chain" id="PRO_5047380982" description="DUF4142 domain-containing protein" evidence="1">
    <location>
        <begin position="26"/>
        <end position="175"/>
    </location>
</feature>
<name>A0ABV7D7E5_9PROT</name>
<dbReference type="EMBL" id="JBHRSL010000010">
    <property type="protein sequence ID" value="MFC3052604.1"/>
    <property type="molecule type" value="Genomic_DNA"/>
</dbReference>
<keyword evidence="3" id="KW-1185">Reference proteome</keyword>
<reference evidence="3" key="1">
    <citation type="journal article" date="2019" name="Int. J. Syst. Evol. Microbiol.">
        <title>The Global Catalogue of Microorganisms (GCM) 10K type strain sequencing project: providing services to taxonomists for standard genome sequencing and annotation.</title>
        <authorList>
            <consortium name="The Broad Institute Genomics Platform"/>
            <consortium name="The Broad Institute Genome Sequencing Center for Infectious Disease"/>
            <person name="Wu L."/>
            <person name="Ma J."/>
        </authorList>
    </citation>
    <scope>NUCLEOTIDE SEQUENCE [LARGE SCALE GENOMIC DNA]</scope>
    <source>
        <strain evidence="3">KCTC 62164</strain>
    </source>
</reference>
<evidence type="ECO:0000256" key="1">
    <source>
        <dbReference type="SAM" id="SignalP"/>
    </source>
</evidence>
<comment type="caution">
    <text evidence="2">The sequence shown here is derived from an EMBL/GenBank/DDBJ whole genome shotgun (WGS) entry which is preliminary data.</text>
</comment>
<evidence type="ECO:0000313" key="2">
    <source>
        <dbReference type="EMBL" id="MFC3052604.1"/>
    </source>
</evidence>
<proteinExistence type="predicted"/>
<gene>
    <name evidence="2" type="ORF">ACFOKA_11885</name>
</gene>